<dbReference type="Proteomes" id="UP000183954">
    <property type="component" value="Unassembled WGS sequence"/>
</dbReference>
<name>A0A1M5VHG8_9FIRM</name>
<evidence type="ECO:0008006" key="3">
    <source>
        <dbReference type="Google" id="ProtNLM"/>
    </source>
</evidence>
<protein>
    <recommendedName>
        <fullName evidence="3">Addiction module component</fullName>
    </recommendedName>
</protein>
<gene>
    <name evidence="1" type="ORF">SAMN02746098_01342</name>
</gene>
<proteinExistence type="predicted"/>
<keyword evidence="2" id="KW-1185">Reference proteome</keyword>
<dbReference type="RefSeq" id="WP_073028733.1">
    <property type="nucleotide sequence ID" value="NZ_FQXJ01000004.1"/>
</dbReference>
<sequence length="70" mass="8133">MSVVSKRIIDMIDMLPESEQELALEMIKRIVLAWDSDFTKLTPLERERLTQSEKEIANGETVSHSDIDWN</sequence>
<dbReference type="AlphaFoldDB" id="A0A1M5VHG8"/>
<evidence type="ECO:0000313" key="1">
    <source>
        <dbReference type="EMBL" id="SHH74363.1"/>
    </source>
</evidence>
<accession>A0A1M5VHG8</accession>
<dbReference type="OrthoDB" id="1799023at2"/>
<evidence type="ECO:0000313" key="2">
    <source>
        <dbReference type="Proteomes" id="UP000183954"/>
    </source>
</evidence>
<reference evidence="2" key="1">
    <citation type="submission" date="2016-11" db="EMBL/GenBank/DDBJ databases">
        <authorList>
            <person name="Varghese N."/>
            <person name="Submissions S."/>
        </authorList>
    </citation>
    <scope>NUCLEOTIDE SEQUENCE [LARGE SCALE GENOMIC DNA]</scope>
    <source>
        <strain evidence="2">DSM 15449</strain>
    </source>
</reference>
<dbReference type="EMBL" id="FQXJ01000004">
    <property type="protein sequence ID" value="SHH74363.1"/>
    <property type="molecule type" value="Genomic_DNA"/>
</dbReference>
<organism evidence="1 2">
    <name type="scientific">Desulfosporosinus lacus DSM 15449</name>
    <dbReference type="NCBI Taxonomy" id="1121420"/>
    <lineage>
        <taxon>Bacteria</taxon>
        <taxon>Bacillati</taxon>
        <taxon>Bacillota</taxon>
        <taxon>Clostridia</taxon>
        <taxon>Eubacteriales</taxon>
        <taxon>Desulfitobacteriaceae</taxon>
        <taxon>Desulfosporosinus</taxon>
    </lineage>
</organism>